<evidence type="ECO:0000256" key="4">
    <source>
        <dbReference type="ARBA" id="ARBA00023136"/>
    </source>
</evidence>
<dbReference type="Proteomes" id="UP001446871">
    <property type="component" value="Unassembled WGS sequence"/>
</dbReference>
<feature type="transmembrane region" description="Helical" evidence="5">
    <location>
        <begin position="252"/>
        <end position="270"/>
    </location>
</feature>
<dbReference type="Pfam" id="PF04479">
    <property type="entry name" value="RTA1"/>
    <property type="match status" value="1"/>
</dbReference>
<keyword evidence="3 5" id="KW-1133">Transmembrane helix</keyword>
<dbReference type="InterPro" id="IPR007568">
    <property type="entry name" value="RTA1"/>
</dbReference>
<comment type="caution">
    <text evidence="6">The sequence shown here is derived from an EMBL/GenBank/DDBJ whole genome shotgun (WGS) entry which is preliminary data.</text>
</comment>
<evidence type="ECO:0000313" key="7">
    <source>
        <dbReference type="Proteomes" id="UP001446871"/>
    </source>
</evidence>
<evidence type="ECO:0000256" key="5">
    <source>
        <dbReference type="SAM" id="Phobius"/>
    </source>
</evidence>
<feature type="transmembrane region" description="Helical" evidence="5">
    <location>
        <begin position="134"/>
        <end position="153"/>
    </location>
</feature>
<accession>A0ABR1VRV7</accession>
<protein>
    <submittedName>
        <fullName evidence="6">RTA1-domain-containing protein</fullName>
    </submittedName>
</protein>
<comment type="subcellular location">
    <subcellularLocation>
        <location evidence="1">Membrane</location>
        <topology evidence="1">Multi-pass membrane protein</topology>
    </subcellularLocation>
</comment>
<evidence type="ECO:0000256" key="2">
    <source>
        <dbReference type="ARBA" id="ARBA00022692"/>
    </source>
</evidence>
<feature type="transmembrane region" description="Helical" evidence="5">
    <location>
        <begin position="93"/>
        <end position="122"/>
    </location>
</feature>
<name>A0ABR1VRV7_9PEZI</name>
<keyword evidence="7" id="KW-1185">Reference proteome</keyword>
<reference evidence="6 7" key="1">
    <citation type="submission" date="2023-01" db="EMBL/GenBank/DDBJ databases">
        <title>Analysis of 21 Apiospora genomes using comparative genomics revels a genus with tremendous synthesis potential of carbohydrate active enzymes and secondary metabolites.</title>
        <authorList>
            <person name="Sorensen T."/>
        </authorList>
    </citation>
    <scope>NUCLEOTIDE SEQUENCE [LARGE SCALE GENOMIC DNA]</scope>
    <source>
        <strain evidence="6 7">CBS 83171</strain>
    </source>
</reference>
<feature type="transmembrane region" description="Helical" evidence="5">
    <location>
        <begin position="31"/>
        <end position="50"/>
    </location>
</feature>
<keyword evidence="4 5" id="KW-0472">Membrane</keyword>
<feature type="transmembrane region" description="Helical" evidence="5">
    <location>
        <begin position="62"/>
        <end position="81"/>
    </location>
</feature>
<gene>
    <name evidence="6" type="ORF">PG996_006268</name>
</gene>
<feature type="transmembrane region" description="Helical" evidence="5">
    <location>
        <begin position="173"/>
        <end position="193"/>
    </location>
</feature>
<evidence type="ECO:0000256" key="3">
    <source>
        <dbReference type="ARBA" id="ARBA00022989"/>
    </source>
</evidence>
<feature type="transmembrane region" description="Helical" evidence="5">
    <location>
        <begin position="214"/>
        <end position="232"/>
    </location>
</feature>
<proteinExistence type="predicted"/>
<dbReference type="PANTHER" id="PTHR31465:SF11">
    <property type="entry name" value="DOMAIN PROTEIN, PUTATIVE (AFU_ORTHOLOGUE AFUA_3G10770)-RELATED"/>
    <property type="match status" value="1"/>
</dbReference>
<dbReference type="EMBL" id="JAQQWM010000003">
    <property type="protein sequence ID" value="KAK8072920.1"/>
    <property type="molecule type" value="Genomic_DNA"/>
</dbReference>
<keyword evidence="2 5" id="KW-0812">Transmembrane</keyword>
<evidence type="ECO:0000313" key="6">
    <source>
        <dbReference type="EMBL" id="KAK8072920.1"/>
    </source>
</evidence>
<organism evidence="6 7">
    <name type="scientific">Apiospora saccharicola</name>
    <dbReference type="NCBI Taxonomy" id="335842"/>
    <lineage>
        <taxon>Eukaryota</taxon>
        <taxon>Fungi</taxon>
        <taxon>Dikarya</taxon>
        <taxon>Ascomycota</taxon>
        <taxon>Pezizomycotina</taxon>
        <taxon>Sordariomycetes</taxon>
        <taxon>Xylariomycetidae</taxon>
        <taxon>Amphisphaeriales</taxon>
        <taxon>Apiosporaceae</taxon>
        <taxon>Apiospora</taxon>
    </lineage>
</organism>
<dbReference type="PANTHER" id="PTHR31465">
    <property type="entry name" value="PROTEIN RTA1-RELATED"/>
    <property type="match status" value="1"/>
</dbReference>
<sequence>MIDLSVIPEPLRNPNNCRVDPIPGWSYSYGYRPSLAAGVTFSVLFALALFAHTFQAVRSRRWASILLTMGALTELIGWAGRTWSYACPYNANAYLMQIVTLIIAPVFVTGALYVLLGMFIELVGRGSSVLSPRMYAIVFLTCDVISLVIQAVGGAMASSASSNLEDAWPGTRIMIGGVVFQMVAMTAFALLAVDFVRRCAGMGEMARLSRAQSPVLVAMFVSLVAVYARSIFRTVELAEGWSGYLMLHERYFLALDGALMVLAVGIFVLFDPTRAFSGVQQQRLPDRKTSSNEYSL</sequence>
<evidence type="ECO:0000256" key="1">
    <source>
        <dbReference type="ARBA" id="ARBA00004141"/>
    </source>
</evidence>